<evidence type="ECO:0000256" key="6">
    <source>
        <dbReference type="ARBA" id="ARBA00023027"/>
    </source>
</evidence>
<dbReference type="Pfam" id="PF08240">
    <property type="entry name" value="ADH_N"/>
    <property type="match status" value="1"/>
</dbReference>
<dbReference type="PANTHER" id="PTHR43880:SF12">
    <property type="entry name" value="ALCOHOL DEHYDROGENASE CLASS-3"/>
    <property type="match status" value="1"/>
</dbReference>
<dbReference type="InterPro" id="IPR020843">
    <property type="entry name" value="ER"/>
</dbReference>
<evidence type="ECO:0000256" key="3">
    <source>
        <dbReference type="ARBA" id="ARBA00022723"/>
    </source>
</evidence>
<keyword evidence="10" id="KW-1185">Reference proteome</keyword>
<comment type="cofactor">
    <cofactor evidence="1 7">
        <name>Zn(2+)</name>
        <dbReference type="ChEBI" id="CHEBI:29105"/>
    </cofactor>
</comment>
<comment type="similarity">
    <text evidence="2 7">Belongs to the zinc-containing alcohol dehydrogenase family.</text>
</comment>
<organism evidence="9 10">
    <name type="scientific">Mycolicibacterium pulveris</name>
    <name type="common">Mycobacterium pulveris</name>
    <dbReference type="NCBI Taxonomy" id="36813"/>
    <lineage>
        <taxon>Bacteria</taxon>
        <taxon>Bacillati</taxon>
        <taxon>Actinomycetota</taxon>
        <taxon>Actinomycetes</taxon>
        <taxon>Mycobacteriales</taxon>
        <taxon>Mycobacteriaceae</taxon>
        <taxon>Mycolicibacterium</taxon>
    </lineage>
</organism>
<dbReference type="InterPro" id="IPR011032">
    <property type="entry name" value="GroES-like_sf"/>
</dbReference>
<evidence type="ECO:0000313" key="9">
    <source>
        <dbReference type="EMBL" id="BBY84097.1"/>
    </source>
</evidence>
<dbReference type="GO" id="GO:0008270">
    <property type="term" value="F:zinc ion binding"/>
    <property type="evidence" value="ECO:0007669"/>
    <property type="project" value="InterPro"/>
</dbReference>
<dbReference type="GO" id="GO:0005829">
    <property type="term" value="C:cytosol"/>
    <property type="evidence" value="ECO:0007669"/>
    <property type="project" value="TreeGrafter"/>
</dbReference>
<dbReference type="InterPro" id="IPR036291">
    <property type="entry name" value="NAD(P)-bd_dom_sf"/>
</dbReference>
<reference evidence="9 10" key="1">
    <citation type="journal article" date="2019" name="Emerg. Microbes Infect.">
        <title>Comprehensive subspecies identification of 175 nontuberculous mycobacteria species based on 7547 genomic profiles.</title>
        <authorList>
            <person name="Matsumoto Y."/>
            <person name="Kinjo T."/>
            <person name="Motooka D."/>
            <person name="Nabeya D."/>
            <person name="Jung N."/>
            <person name="Uechi K."/>
            <person name="Horii T."/>
            <person name="Iida T."/>
            <person name="Fujita J."/>
            <person name="Nakamura S."/>
        </authorList>
    </citation>
    <scope>NUCLEOTIDE SEQUENCE [LARGE SCALE GENOMIC DNA]</scope>
    <source>
        <strain evidence="9 10">JCM 6370</strain>
    </source>
</reference>
<feature type="domain" description="Enoyl reductase (ER)" evidence="8">
    <location>
        <begin position="33"/>
        <end position="385"/>
    </location>
</feature>
<evidence type="ECO:0000313" key="10">
    <source>
        <dbReference type="Proteomes" id="UP000467252"/>
    </source>
</evidence>
<protein>
    <submittedName>
        <fullName evidence="9">Aryl-alcohol dehydrogenase</fullName>
    </submittedName>
</protein>
<dbReference type="Proteomes" id="UP000467252">
    <property type="component" value="Chromosome"/>
</dbReference>
<dbReference type="SMART" id="SM00829">
    <property type="entry name" value="PKS_ER"/>
    <property type="match status" value="1"/>
</dbReference>
<dbReference type="PROSITE" id="PS00059">
    <property type="entry name" value="ADH_ZINC"/>
    <property type="match status" value="1"/>
</dbReference>
<name>A0A7I7URW0_MYCPV</name>
<sequence length="387" mass="40514">MNNEKGAASSVPTLDVANVTPRIARAAVLRTEGGPLSLEEVVLAELADDEVLVRIAGVGVCHTDISAAEGLVPLPLPAVLGHEGAGVVEAVGTAVSNLVPGDHVVLTFGFCGECDTCTDKTPAYCDLFGPLNYFGERLDGSVTLRFGGEEIHGNWFGQSSFASMAIANSRNAIRVPKDLPLQLLGPFGCGLQTGAGAVMNVMRPSTGDSLAVFGMGAVGLAAVMAGKALGCAPIIAIDINEARLETARALGATHCVNPTQTDDVVWEVMQMAPKGIDHSLDAVGSNAVIRQALEILGSPGHCVTLGFEGMEHDITIDQGHLLLGRRLSGVIEGDADPRTFIPVLIQLYRDGKFPFDRLIATFPFNQINEAIAASKRGDVIKPVVVFE</sequence>
<gene>
    <name evidence="9" type="ORF">MPUL_52550</name>
</gene>
<dbReference type="CDD" id="cd08278">
    <property type="entry name" value="benzyl_alcohol_DH"/>
    <property type="match status" value="1"/>
</dbReference>
<dbReference type="PANTHER" id="PTHR43880">
    <property type="entry name" value="ALCOHOL DEHYDROGENASE"/>
    <property type="match status" value="1"/>
</dbReference>
<evidence type="ECO:0000256" key="1">
    <source>
        <dbReference type="ARBA" id="ARBA00001947"/>
    </source>
</evidence>
<dbReference type="Pfam" id="PF00107">
    <property type="entry name" value="ADH_zinc_N"/>
    <property type="match status" value="1"/>
</dbReference>
<dbReference type="InterPro" id="IPR013154">
    <property type="entry name" value="ADH-like_N"/>
</dbReference>
<dbReference type="AlphaFoldDB" id="A0A7I7URW0"/>
<keyword evidence="4 7" id="KW-0862">Zinc</keyword>
<accession>A0A7I7URW0</accession>
<dbReference type="InterPro" id="IPR002328">
    <property type="entry name" value="ADH_Zn_CS"/>
</dbReference>
<dbReference type="SUPFAM" id="SSF50129">
    <property type="entry name" value="GroES-like"/>
    <property type="match status" value="1"/>
</dbReference>
<dbReference type="EMBL" id="AP022599">
    <property type="protein sequence ID" value="BBY84097.1"/>
    <property type="molecule type" value="Genomic_DNA"/>
</dbReference>
<dbReference type="FunFam" id="3.40.50.720:FF:000003">
    <property type="entry name" value="S-(hydroxymethyl)glutathione dehydrogenase"/>
    <property type="match status" value="1"/>
</dbReference>
<dbReference type="RefSeq" id="WP_163905462.1">
    <property type="nucleotide sequence ID" value="NZ_AP022599.1"/>
</dbReference>
<proteinExistence type="inferred from homology"/>
<evidence type="ECO:0000256" key="4">
    <source>
        <dbReference type="ARBA" id="ARBA00022833"/>
    </source>
</evidence>
<evidence type="ECO:0000256" key="5">
    <source>
        <dbReference type="ARBA" id="ARBA00023002"/>
    </source>
</evidence>
<evidence type="ECO:0000259" key="8">
    <source>
        <dbReference type="SMART" id="SM00829"/>
    </source>
</evidence>
<dbReference type="Gene3D" id="3.90.180.10">
    <property type="entry name" value="Medium-chain alcohol dehydrogenases, catalytic domain"/>
    <property type="match status" value="1"/>
</dbReference>
<keyword evidence="6" id="KW-0520">NAD</keyword>
<dbReference type="Gene3D" id="3.40.50.720">
    <property type="entry name" value="NAD(P)-binding Rossmann-like Domain"/>
    <property type="match status" value="1"/>
</dbReference>
<evidence type="ECO:0000256" key="2">
    <source>
        <dbReference type="ARBA" id="ARBA00008072"/>
    </source>
</evidence>
<dbReference type="InterPro" id="IPR013149">
    <property type="entry name" value="ADH-like_C"/>
</dbReference>
<dbReference type="GO" id="GO:0051903">
    <property type="term" value="F:S-(hydroxymethyl)glutathione dehydrogenase [NAD(P)+] activity"/>
    <property type="evidence" value="ECO:0007669"/>
    <property type="project" value="TreeGrafter"/>
</dbReference>
<keyword evidence="3 7" id="KW-0479">Metal-binding</keyword>
<dbReference type="SUPFAM" id="SSF51735">
    <property type="entry name" value="NAD(P)-binding Rossmann-fold domains"/>
    <property type="match status" value="1"/>
</dbReference>
<keyword evidence="5" id="KW-0560">Oxidoreductase</keyword>
<evidence type="ECO:0000256" key="7">
    <source>
        <dbReference type="RuleBase" id="RU361277"/>
    </source>
</evidence>
<dbReference type="GO" id="GO:0046294">
    <property type="term" value="P:formaldehyde catabolic process"/>
    <property type="evidence" value="ECO:0007669"/>
    <property type="project" value="TreeGrafter"/>
</dbReference>